<dbReference type="Gene3D" id="3.40.50.150">
    <property type="entry name" value="Vaccinia Virus protein VP39"/>
    <property type="match status" value="1"/>
</dbReference>
<dbReference type="GO" id="GO:0032259">
    <property type="term" value="P:methylation"/>
    <property type="evidence" value="ECO:0007669"/>
    <property type="project" value="UniProtKB-KW"/>
</dbReference>
<keyword evidence="2" id="KW-0489">Methyltransferase</keyword>
<dbReference type="InterPro" id="IPR041698">
    <property type="entry name" value="Methyltransf_25"/>
</dbReference>
<dbReference type="AlphaFoldDB" id="A0A2M9XSL3"/>
<dbReference type="Proteomes" id="UP000276407">
    <property type="component" value="Chromosome 1"/>
</dbReference>
<dbReference type="SUPFAM" id="SSF53335">
    <property type="entry name" value="S-adenosyl-L-methionine-dependent methyltransferases"/>
    <property type="match status" value="1"/>
</dbReference>
<dbReference type="KEGG" id="lkm:EFP84_12475"/>
<accession>A0A2M9XSL3</accession>
<evidence type="ECO:0000313" key="3">
    <source>
        <dbReference type="Proteomes" id="UP000276407"/>
    </source>
</evidence>
<sequence>MDYIEPFEGERASKYESNIVTMIPFYSGISELVATLILKSIPSGSKILAAGCGTGADFRSLLKVAPDRYRITGVDPSADMIAIAQKNFPGAELICAPVSSLDPNRKFSAATLLFVLHFLPDDGTKLSLLKDISSRLEPGGTFILFDLHDSQSDMEIVFEELSLYLKEFQGWEKDALKTYVDRVKGLKRIATPRYEELFREAGFKSWKKIFQAYHVGGWQLFL</sequence>
<keyword evidence="1" id="KW-0808">Transferase</keyword>
<dbReference type="PANTHER" id="PTHR43861">
    <property type="entry name" value="TRANS-ACONITATE 2-METHYLTRANSFERASE-RELATED"/>
    <property type="match status" value="1"/>
</dbReference>
<name>A0A2M9XSL3_9LEPT</name>
<proteinExistence type="predicted"/>
<evidence type="ECO:0000256" key="1">
    <source>
        <dbReference type="ARBA" id="ARBA00022679"/>
    </source>
</evidence>
<protein>
    <submittedName>
        <fullName evidence="2">Class I SAM-dependent methyltransferase</fullName>
    </submittedName>
</protein>
<dbReference type="GO" id="GO:0008168">
    <property type="term" value="F:methyltransferase activity"/>
    <property type="evidence" value="ECO:0007669"/>
    <property type="project" value="UniProtKB-KW"/>
</dbReference>
<organism evidence="2 3">
    <name type="scientific">Leptospira kmetyi</name>
    <dbReference type="NCBI Taxonomy" id="408139"/>
    <lineage>
        <taxon>Bacteria</taxon>
        <taxon>Pseudomonadati</taxon>
        <taxon>Spirochaetota</taxon>
        <taxon>Spirochaetia</taxon>
        <taxon>Leptospirales</taxon>
        <taxon>Leptospiraceae</taxon>
        <taxon>Leptospira</taxon>
    </lineage>
</organism>
<dbReference type="Pfam" id="PF13649">
    <property type="entry name" value="Methyltransf_25"/>
    <property type="match status" value="1"/>
</dbReference>
<gene>
    <name evidence="2" type="ORF">EFP84_12475</name>
</gene>
<dbReference type="OrthoDB" id="213472at2"/>
<dbReference type="CDD" id="cd02440">
    <property type="entry name" value="AdoMet_MTases"/>
    <property type="match status" value="1"/>
</dbReference>
<dbReference type="InterPro" id="IPR029063">
    <property type="entry name" value="SAM-dependent_MTases_sf"/>
</dbReference>
<dbReference type="EMBL" id="CP033614">
    <property type="protein sequence ID" value="AYV57526.1"/>
    <property type="molecule type" value="Genomic_DNA"/>
</dbReference>
<evidence type="ECO:0000313" key="2">
    <source>
        <dbReference type="EMBL" id="AYV57526.1"/>
    </source>
</evidence>
<reference evidence="2 3" key="1">
    <citation type="submission" date="2018-11" db="EMBL/GenBank/DDBJ databases">
        <title>Complete genome sequence of Leptospira kmetyi isolate LS 001/16 from soil sample associated with a leptospirosis patient in Kelantan.</title>
        <authorList>
            <person name="Muhammad Yusoff F."/>
            <person name="Muhammad Yusoff S."/>
            <person name="Ahmad M.N."/>
            <person name="Yusof N.Y."/>
            <person name="Aziah I."/>
        </authorList>
    </citation>
    <scope>NUCLEOTIDE SEQUENCE [LARGE SCALE GENOMIC DNA]</scope>
    <source>
        <strain evidence="2 3">LS 001/16</strain>
    </source>
</reference>